<feature type="region of interest" description="Disordered" evidence="1">
    <location>
        <begin position="127"/>
        <end position="151"/>
    </location>
</feature>
<sequence>MAVRLTTPQLVEQMKGRDTLNGWDVLVSYNEAQVNALLDKRAQALQALTQNVSFTVNVQDDFDDTQSETYGYNLSLSSPKLRFSGPNGKIQLTFALTGSQSKGELTKIIPQNQFQVKIGASLANVRGELDDPSSKTADFKPAADAEKTKTPPNYVTLMPKQGNAAQGVCIDFKDPDMGVEIVWADSSKKTGIPDVMFKVGERLKKHFQDSLGLKYYIAGMSNAYDAGTGSTLLQPRKFCFSCTAGTAQDGSDGTLSIWVILDKGNDGQAQESSGKTSLTFHPSDADVHPIPLESNATVIFSHKVIGEYLSKAIAEKGTYDDCRLKLTPNEAGLTVLGKCKQKVQKSMKDFRGFQTGWKIGQYVLLSDLSFDMHATDTEFTLTKDGPSALEVKYDSGVQTLSWFRTTITGGIPEDKKVRLRFKHGGKANWVEVNNEKRPNLLKLSFDMPKQFEVTDKDATGKILFWDIDHVEIPEPYKDVSVSLTEMDFDLRGLDYFLTTNLILPGAKMFIADQTKPDDSKTHGLFVPRDVLLTGKIADLESL</sequence>
<name>A0A9P4WRE9_9PLEO</name>
<reference evidence="2" key="1">
    <citation type="submission" date="2019-04" db="EMBL/GenBank/DDBJ databases">
        <title>Sequencing of skin fungus with MAO and IRED activity.</title>
        <authorList>
            <person name="Marsaioli A.J."/>
            <person name="Bonatto J.M.C."/>
            <person name="Reis Junior O."/>
        </authorList>
    </citation>
    <scope>NUCLEOTIDE SEQUENCE</scope>
    <source>
        <strain evidence="2">28M1</strain>
    </source>
</reference>
<dbReference type="EMBL" id="SWKV01000025">
    <property type="protein sequence ID" value="KAF3040476.1"/>
    <property type="molecule type" value="Genomic_DNA"/>
</dbReference>
<evidence type="ECO:0000256" key="1">
    <source>
        <dbReference type="SAM" id="MobiDB-lite"/>
    </source>
</evidence>
<keyword evidence="3" id="KW-1185">Reference proteome</keyword>
<evidence type="ECO:0000313" key="3">
    <source>
        <dbReference type="Proteomes" id="UP000758155"/>
    </source>
</evidence>
<dbReference type="Proteomes" id="UP000758155">
    <property type="component" value="Unassembled WGS sequence"/>
</dbReference>
<accession>A0A9P4WRE9</accession>
<proteinExistence type="predicted"/>
<dbReference type="OrthoDB" id="5083627at2759"/>
<protein>
    <submittedName>
        <fullName evidence="2">Uncharacterized protein</fullName>
    </submittedName>
</protein>
<feature type="compositionally biased region" description="Basic and acidic residues" evidence="1">
    <location>
        <begin position="127"/>
        <end position="149"/>
    </location>
</feature>
<dbReference type="AlphaFoldDB" id="A0A9P4WRE9"/>
<organism evidence="2 3">
    <name type="scientific">Didymella heteroderae</name>
    <dbReference type="NCBI Taxonomy" id="1769908"/>
    <lineage>
        <taxon>Eukaryota</taxon>
        <taxon>Fungi</taxon>
        <taxon>Dikarya</taxon>
        <taxon>Ascomycota</taxon>
        <taxon>Pezizomycotina</taxon>
        <taxon>Dothideomycetes</taxon>
        <taxon>Pleosporomycetidae</taxon>
        <taxon>Pleosporales</taxon>
        <taxon>Pleosporineae</taxon>
        <taxon>Didymellaceae</taxon>
        <taxon>Didymella</taxon>
    </lineage>
</organism>
<comment type="caution">
    <text evidence="2">The sequence shown here is derived from an EMBL/GenBank/DDBJ whole genome shotgun (WGS) entry which is preliminary data.</text>
</comment>
<gene>
    <name evidence="2" type="ORF">E8E12_005074</name>
</gene>
<evidence type="ECO:0000313" key="2">
    <source>
        <dbReference type="EMBL" id="KAF3040476.1"/>
    </source>
</evidence>